<dbReference type="STRING" id="1193713.GCA_001636315_04740"/>
<keyword evidence="2" id="KW-1185">Reference proteome</keyword>
<organism evidence="1 2">
    <name type="scientific">Neobacillus mesonae</name>
    <dbReference type="NCBI Taxonomy" id="1193713"/>
    <lineage>
        <taxon>Bacteria</taxon>
        <taxon>Bacillati</taxon>
        <taxon>Bacillota</taxon>
        <taxon>Bacilli</taxon>
        <taxon>Bacillales</taxon>
        <taxon>Bacillaceae</taxon>
        <taxon>Neobacillus</taxon>
    </lineage>
</organism>
<dbReference type="RefSeq" id="WP_066397532.1">
    <property type="nucleotide sequence ID" value="NZ_CP022572.1"/>
</dbReference>
<evidence type="ECO:0000313" key="1">
    <source>
        <dbReference type="EMBL" id="AZU61866.1"/>
    </source>
</evidence>
<dbReference type="KEGG" id="nmk:CHR53_11575"/>
<accession>A0A3T0HXM0</accession>
<reference evidence="1 2" key="1">
    <citation type="submission" date="2017-07" db="EMBL/GenBank/DDBJ databases">
        <title>The complete genome sequence of Bacillus mesonae strain H20-5, an efficient strain improving plant abiotic stress resistance.</title>
        <authorList>
            <person name="Kim S.Y."/>
            <person name="Song H."/>
            <person name="Sang M.K."/>
            <person name="Weon H.-Y."/>
            <person name="Song J."/>
        </authorList>
    </citation>
    <scope>NUCLEOTIDE SEQUENCE [LARGE SCALE GENOMIC DNA]</scope>
    <source>
        <strain evidence="1 2">H20-5</strain>
    </source>
</reference>
<protein>
    <submittedName>
        <fullName evidence="1">Uncharacterized protein</fullName>
    </submittedName>
</protein>
<proteinExistence type="predicted"/>
<dbReference type="AlphaFoldDB" id="A0A3T0HXM0"/>
<sequence length="93" mass="10303">MARVPIPAQFNINIHIIKVNSFENASAINVGNNLLAEWHNSDKKNMGLGQNMGDGSCFLGTRSMVDDRDQIDSASSFESEWLPMPDIIHKGDE</sequence>
<evidence type="ECO:0000313" key="2">
    <source>
        <dbReference type="Proteomes" id="UP000282892"/>
    </source>
</evidence>
<dbReference type="Proteomes" id="UP000282892">
    <property type="component" value="Chromosome"/>
</dbReference>
<dbReference type="OrthoDB" id="1809291at2"/>
<dbReference type="EMBL" id="CP022572">
    <property type="protein sequence ID" value="AZU61866.1"/>
    <property type="molecule type" value="Genomic_DNA"/>
</dbReference>
<name>A0A3T0HXM0_9BACI</name>
<gene>
    <name evidence="1" type="ORF">CHR53_11575</name>
</gene>